<comment type="caution">
    <text evidence="1">The sequence shown here is derived from an EMBL/GenBank/DDBJ whole genome shotgun (WGS) entry which is preliminary data.</text>
</comment>
<evidence type="ECO:0000313" key="1">
    <source>
        <dbReference type="EMBL" id="MDJ1492243.1"/>
    </source>
</evidence>
<dbReference type="PANTHER" id="PTHR38436:SF1">
    <property type="entry name" value="ESTER CYCLASE"/>
    <property type="match status" value="1"/>
</dbReference>
<sequence>MKNNQIWICLLGTTLVTGISTEAQSPSPSKKSIKHTKHKEVSMTTSAANKEVIHSLYEQGLNQRNRQVLTSLVSNEYIATSGKRGIDGFEESIVALLKAFPDAKWKIIDLISEDDKVVVRQSVHGTQTAQFQNIKATRKTIDTNAIVIYQLKDGNIISSHILTDRLGFLQQLGVLPVDLSTVAVKVKNELQVTFIDKFFVPKAAKDEFHQRVTINRNFIKTLPGFVKDIVYEHTDENGNLTCITMATWESQQALEHAKQTVQAEYTKEGFNPSEMLTRLGITMDRSIYQEVESN</sequence>
<dbReference type="Pfam" id="PF07366">
    <property type="entry name" value="SnoaL"/>
    <property type="match status" value="1"/>
</dbReference>
<organism evidence="1 2">
    <name type="scientific">Xanthocytophaga flava</name>
    <dbReference type="NCBI Taxonomy" id="3048013"/>
    <lineage>
        <taxon>Bacteria</taxon>
        <taxon>Pseudomonadati</taxon>
        <taxon>Bacteroidota</taxon>
        <taxon>Cytophagia</taxon>
        <taxon>Cytophagales</taxon>
        <taxon>Rhodocytophagaceae</taxon>
        <taxon>Xanthocytophaga</taxon>
    </lineage>
</organism>
<dbReference type="RefSeq" id="WP_313992900.1">
    <property type="nucleotide sequence ID" value="NZ_JASJOT010000002.1"/>
</dbReference>
<reference evidence="1 2" key="1">
    <citation type="submission" date="2023-05" db="EMBL/GenBank/DDBJ databases">
        <authorList>
            <person name="Zhang X."/>
        </authorList>
    </citation>
    <scope>NUCLEOTIDE SEQUENCE [LARGE SCALE GENOMIC DNA]</scope>
    <source>
        <strain evidence="1 2">DM2B3-1</strain>
    </source>
</reference>
<dbReference type="SUPFAM" id="SSF54427">
    <property type="entry name" value="NTF2-like"/>
    <property type="match status" value="1"/>
</dbReference>
<proteinExistence type="predicted"/>
<dbReference type="InterPro" id="IPR011008">
    <property type="entry name" value="Dimeric_a/b-barrel"/>
</dbReference>
<evidence type="ECO:0000313" key="2">
    <source>
        <dbReference type="Proteomes" id="UP001228581"/>
    </source>
</evidence>
<dbReference type="EMBL" id="JASJOT010000002">
    <property type="protein sequence ID" value="MDJ1492243.1"/>
    <property type="molecule type" value="Genomic_DNA"/>
</dbReference>
<accession>A0ABT7CEV7</accession>
<dbReference type="Proteomes" id="UP001228581">
    <property type="component" value="Unassembled WGS sequence"/>
</dbReference>
<keyword evidence="2" id="KW-1185">Reference proteome</keyword>
<dbReference type="Gene3D" id="3.30.70.100">
    <property type="match status" value="1"/>
</dbReference>
<dbReference type="PANTHER" id="PTHR38436">
    <property type="entry name" value="POLYKETIDE CYCLASE SNOAL-LIKE DOMAIN"/>
    <property type="match status" value="1"/>
</dbReference>
<dbReference type="Gene3D" id="3.10.450.50">
    <property type="match status" value="1"/>
</dbReference>
<dbReference type="InterPro" id="IPR009959">
    <property type="entry name" value="Cyclase_SnoaL-like"/>
</dbReference>
<name>A0ABT7CEV7_9BACT</name>
<dbReference type="SUPFAM" id="SSF54909">
    <property type="entry name" value="Dimeric alpha+beta barrel"/>
    <property type="match status" value="1"/>
</dbReference>
<dbReference type="InterPro" id="IPR032710">
    <property type="entry name" value="NTF2-like_dom_sf"/>
</dbReference>
<gene>
    <name evidence="1" type="ORF">QNI19_04825</name>
</gene>
<protein>
    <submittedName>
        <fullName evidence="1">Ester cyclase</fullName>
    </submittedName>
</protein>